<reference evidence="2 3" key="1">
    <citation type="journal article" date="2019" name="Sci. Rep.">
        <title>Orb-weaving spider Araneus ventricosus genome elucidates the spidroin gene catalogue.</title>
        <authorList>
            <person name="Kono N."/>
            <person name="Nakamura H."/>
            <person name="Ohtoshi R."/>
            <person name="Moran D.A.P."/>
            <person name="Shinohara A."/>
            <person name="Yoshida Y."/>
            <person name="Fujiwara M."/>
            <person name="Mori M."/>
            <person name="Tomita M."/>
            <person name="Arakawa K."/>
        </authorList>
    </citation>
    <scope>NUCLEOTIDE SEQUENCE [LARGE SCALE GENOMIC DNA]</scope>
</reference>
<keyword evidence="3" id="KW-1185">Reference proteome</keyword>
<evidence type="ECO:0000256" key="1">
    <source>
        <dbReference type="SAM" id="MobiDB-lite"/>
    </source>
</evidence>
<sequence length="51" mass="5431">PYDICWNSGPTAPPTTEPNKGRQPPALGIPSLGAYRGASRNPYAQSHPRGQ</sequence>
<protein>
    <submittedName>
        <fullName evidence="2">Uncharacterized protein</fullName>
    </submittedName>
</protein>
<feature type="non-terminal residue" evidence="2">
    <location>
        <position position="1"/>
    </location>
</feature>
<dbReference type="EMBL" id="BGPR01138040">
    <property type="protein sequence ID" value="GBN61289.1"/>
    <property type="molecule type" value="Genomic_DNA"/>
</dbReference>
<accession>A0A4Y2QCJ2</accession>
<evidence type="ECO:0000313" key="3">
    <source>
        <dbReference type="Proteomes" id="UP000499080"/>
    </source>
</evidence>
<gene>
    <name evidence="2" type="ORF">AVEN_37884_1</name>
</gene>
<organism evidence="2 3">
    <name type="scientific">Araneus ventricosus</name>
    <name type="common">Orbweaver spider</name>
    <name type="synonym">Epeira ventricosa</name>
    <dbReference type="NCBI Taxonomy" id="182803"/>
    <lineage>
        <taxon>Eukaryota</taxon>
        <taxon>Metazoa</taxon>
        <taxon>Ecdysozoa</taxon>
        <taxon>Arthropoda</taxon>
        <taxon>Chelicerata</taxon>
        <taxon>Arachnida</taxon>
        <taxon>Araneae</taxon>
        <taxon>Araneomorphae</taxon>
        <taxon>Entelegynae</taxon>
        <taxon>Araneoidea</taxon>
        <taxon>Araneidae</taxon>
        <taxon>Araneus</taxon>
    </lineage>
</organism>
<dbReference type="Proteomes" id="UP000499080">
    <property type="component" value="Unassembled WGS sequence"/>
</dbReference>
<evidence type="ECO:0000313" key="2">
    <source>
        <dbReference type="EMBL" id="GBN61289.1"/>
    </source>
</evidence>
<comment type="caution">
    <text evidence="2">The sequence shown here is derived from an EMBL/GenBank/DDBJ whole genome shotgun (WGS) entry which is preliminary data.</text>
</comment>
<dbReference type="AlphaFoldDB" id="A0A4Y2QCJ2"/>
<feature type="region of interest" description="Disordered" evidence="1">
    <location>
        <begin position="1"/>
        <end position="51"/>
    </location>
</feature>
<proteinExistence type="predicted"/>
<name>A0A4Y2QCJ2_ARAVE</name>